<sequence length="117" mass="13174">MSWIAGATTLGPKGFRSSKLNIKGKKWKPVNDFGNNSVFIGKSSSFLVRVQDDCLGIKPNCIYFMNDLGDQNEFAGHDRGNYRMKDRAKENRVTECILLFIYTTSVVAGRTLMTSHF</sequence>
<dbReference type="Proteomes" id="UP001057402">
    <property type="component" value="Chromosome 5"/>
</dbReference>
<comment type="caution">
    <text evidence="1">The sequence shown here is derived from an EMBL/GenBank/DDBJ whole genome shotgun (WGS) entry which is preliminary data.</text>
</comment>
<proteinExistence type="predicted"/>
<protein>
    <submittedName>
        <fullName evidence="1">Uncharacterized protein</fullName>
    </submittedName>
</protein>
<reference evidence="2" key="1">
    <citation type="journal article" date="2023" name="Front. Plant Sci.">
        <title>Chromosomal-level genome assembly of Melastoma candidum provides insights into trichome evolution.</title>
        <authorList>
            <person name="Zhong Y."/>
            <person name="Wu W."/>
            <person name="Sun C."/>
            <person name="Zou P."/>
            <person name="Liu Y."/>
            <person name="Dai S."/>
            <person name="Zhou R."/>
        </authorList>
    </citation>
    <scope>NUCLEOTIDE SEQUENCE [LARGE SCALE GENOMIC DNA]</scope>
</reference>
<keyword evidence="2" id="KW-1185">Reference proteome</keyword>
<gene>
    <name evidence="1" type="ORF">MLD38_018320</name>
</gene>
<evidence type="ECO:0000313" key="1">
    <source>
        <dbReference type="EMBL" id="KAI4369928.1"/>
    </source>
</evidence>
<name>A0ACB9QTE0_9MYRT</name>
<dbReference type="EMBL" id="CM042884">
    <property type="protein sequence ID" value="KAI4369928.1"/>
    <property type="molecule type" value="Genomic_DNA"/>
</dbReference>
<evidence type="ECO:0000313" key="2">
    <source>
        <dbReference type="Proteomes" id="UP001057402"/>
    </source>
</evidence>
<organism evidence="1 2">
    <name type="scientific">Melastoma candidum</name>
    <dbReference type="NCBI Taxonomy" id="119954"/>
    <lineage>
        <taxon>Eukaryota</taxon>
        <taxon>Viridiplantae</taxon>
        <taxon>Streptophyta</taxon>
        <taxon>Embryophyta</taxon>
        <taxon>Tracheophyta</taxon>
        <taxon>Spermatophyta</taxon>
        <taxon>Magnoliopsida</taxon>
        <taxon>eudicotyledons</taxon>
        <taxon>Gunneridae</taxon>
        <taxon>Pentapetalae</taxon>
        <taxon>rosids</taxon>
        <taxon>malvids</taxon>
        <taxon>Myrtales</taxon>
        <taxon>Melastomataceae</taxon>
        <taxon>Melastomatoideae</taxon>
        <taxon>Melastomateae</taxon>
        <taxon>Melastoma</taxon>
    </lineage>
</organism>
<accession>A0ACB9QTE0</accession>